<dbReference type="Pfam" id="PF00905">
    <property type="entry name" value="Transpeptidase"/>
    <property type="match status" value="1"/>
</dbReference>
<evidence type="ECO:0000256" key="5">
    <source>
        <dbReference type="ARBA" id="ARBA00022645"/>
    </source>
</evidence>
<dbReference type="Proteomes" id="UP000682134">
    <property type="component" value="Unassembled WGS sequence"/>
</dbReference>
<evidence type="ECO:0000256" key="13">
    <source>
        <dbReference type="ARBA" id="ARBA00023268"/>
    </source>
</evidence>
<keyword evidence="4" id="KW-1003">Cell membrane</keyword>
<dbReference type="GO" id="GO:0008658">
    <property type="term" value="F:penicillin binding"/>
    <property type="evidence" value="ECO:0007669"/>
    <property type="project" value="InterPro"/>
</dbReference>
<keyword evidence="17" id="KW-0812">Transmembrane</keyword>
<evidence type="ECO:0000256" key="9">
    <source>
        <dbReference type="ARBA" id="ARBA00022801"/>
    </source>
</evidence>
<keyword evidence="12 17" id="KW-0472">Membrane</keyword>
<dbReference type="GO" id="GO:0009252">
    <property type="term" value="P:peptidoglycan biosynthetic process"/>
    <property type="evidence" value="ECO:0007669"/>
    <property type="project" value="UniProtKB-KW"/>
</dbReference>
<keyword evidence="21" id="KW-1185">Reference proteome</keyword>
<dbReference type="PANTHER" id="PTHR32282:SF11">
    <property type="entry name" value="PENICILLIN-BINDING PROTEIN 1B"/>
    <property type="match status" value="1"/>
</dbReference>
<dbReference type="GO" id="GO:0006508">
    <property type="term" value="P:proteolysis"/>
    <property type="evidence" value="ECO:0007669"/>
    <property type="project" value="UniProtKB-KW"/>
</dbReference>
<evidence type="ECO:0000256" key="1">
    <source>
        <dbReference type="ARBA" id="ARBA00004236"/>
    </source>
</evidence>
<comment type="caution">
    <text evidence="20">The sequence shown here is derived from an EMBL/GenBank/DDBJ whole genome shotgun (WGS) entry which is preliminary data.</text>
</comment>
<proteinExistence type="inferred from homology"/>
<evidence type="ECO:0000256" key="4">
    <source>
        <dbReference type="ARBA" id="ARBA00022475"/>
    </source>
</evidence>
<keyword evidence="11" id="KW-0573">Peptidoglycan synthesis</keyword>
<evidence type="ECO:0000256" key="8">
    <source>
        <dbReference type="ARBA" id="ARBA00022679"/>
    </source>
</evidence>
<evidence type="ECO:0000256" key="12">
    <source>
        <dbReference type="ARBA" id="ARBA00023136"/>
    </source>
</evidence>
<dbReference type="RefSeq" id="WP_209405342.1">
    <property type="nucleotide sequence ID" value="NZ_JAGIYQ010000006.1"/>
</dbReference>
<keyword evidence="17" id="KW-1133">Transmembrane helix</keyword>
<evidence type="ECO:0000256" key="10">
    <source>
        <dbReference type="ARBA" id="ARBA00022960"/>
    </source>
</evidence>
<name>A0A940SGY1_9BACI</name>
<reference evidence="20" key="1">
    <citation type="submission" date="2021-04" db="EMBL/GenBank/DDBJ databases">
        <title>Genome seq and assembly of Bacillus sp.</title>
        <authorList>
            <person name="Chhetri G."/>
        </authorList>
    </citation>
    <scope>NUCLEOTIDE SEQUENCE</scope>
    <source>
        <strain evidence="20">RG28</strain>
    </source>
</reference>
<evidence type="ECO:0000259" key="19">
    <source>
        <dbReference type="Pfam" id="PF00912"/>
    </source>
</evidence>
<comment type="catalytic activity">
    <reaction evidence="15">
        <text>Preferential cleavage: (Ac)2-L-Lys-D-Ala-|-D-Ala. Also transpeptidation of peptidyl-alanyl moieties that are N-acyl substituents of D-alanine.</text>
        <dbReference type="EC" id="3.4.16.4"/>
    </reaction>
</comment>
<evidence type="ECO:0000256" key="11">
    <source>
        <dbReference type="ARBA" id="ARBA00022984"/>
    </source>
</evidence>
<dbReference type="PANTHER" id="PTHR32282">
    <property type="entry name" value="BINDING PROTEIN TRANSPEPTIDASE, PUTATIVE-RELATED"/>
    <property type="match status" value="1"/>
</dbReference>
<keyword evidence="13" id="KW-0511">Multifunctional enzyme</keyword>
<dbReference type="InterPro" id="IPR036950">
    <property type="entry name" value="PBP_transglycosylase"/>
</dbReference>
<evidence type="ECO:0000313" key="21">
    <source>
        <dbReference type="Proteomes" id="UP000682134"/>
    </source>
</evidence>
<gene>
    <name evidence="20" type="ORF">J5Y03_10490</name>
</gene>
<keyword evidence="6" id="KW-0645">Protease</keyword>
<keyword evidence="8" id="KW-0808">Transferase</keyword>
<dbReference type="InterPro" id="IPR023346">
    <property type="entry name" value="Lysozyme-like_dom_sf"/>
</dbReference>
<comment type="catalytic activity">
    <reaction evidence="16">
        <text>[GlcNAc-(1-&gt;4)-Mur2Ac(oyl-L-Ala-gamma-D-Glu-L-Lys-D-Ala-D-Ala)](n)-di-trans,octa-cis-undecaprenyl diphosphate + beta-D-GlcNAc-(1-&gt;4)-Mur2Ac(oyl-L-Ala-gamma-D-Glu-L-Lys-D-Ala-D-Ala)-di-trans,octa-cis-undecaprenyl diphosphate = [GlcNAc-(1-&gt;4)-Mur2Ac(oyl-L-Ala-gamma-D-Glu-L-Lys-D-Ala-D-Ala)](n+1)-di-trans,octa-cis-undecaprenyl diphosphate + di-trans,octa-cis-undecaprenyl diphosphate + H(+)</text>
        <dbReference type="Rhea" id="RHEA:23708"/>
        <dbReference type="Rhea" id="RHEA-COMP:9602"/>
        <dbReference type="Rhea" id="RHEA-COMP:9603"/>
        <dbReference type="ChEBI" id="CHEBI:15378"/>
        <dbReference type="ChEBI" id="CHEBI:58405"/>
        <dbReference type="ChEBI" id="CHEBI:60033"/>
        <dbReference type="ChEBI" id="CHEBI:78435"/>
        <dbReference type="EC" id="2.4.99.28"/>
    </reaction>
</comment>
<feature type="domain" description="Penicillin-binding protein transpeptidase" evidence="18">
    <location>
        <begin position="345"/>
        <end position="587"/>
    </location>
</feature>
<comment type="subcellular location">
    <subcellularLocation>
        <location evidence="1">Cell membrane</location>
    </subcellularLocation>
</comment>
<keyword evidence="14" id="KW-0961">Cell wall biogenesis/degradation</keyword>
<evidence type="ECO:0000256" key="15">
    <source>
        <dbReference type="ARBA" id="ARBA00034000"/>
    </source>
</evidence>
<protein>
    <submittedName>
        <fullName evidence="20">Penicillin-binding protein</fullName>
    </submittedName>
</protein>
<dbReference type="InterPro" id="IPR050396">
    <property type="entry name" value="Glycosyltr_51/Transpeptidase"/>
</dbReference>
<keyword evidence="7" id="KW-0328">Glycosyltransferase</keyword>
<dbReference type="GO" id="GO:0008955">
    <property type="term" value="F:peptidoglycan glycosyltransferase activity"/>
    <property type="evidence" value="ECO:0007669"/>
    <property type="project" value="UniProtKB-EC"/>
</dbReference>
<evidence type="ECO:0000256" key="2">
    <source>
        <dbReference type="ARBA" id="ARBA00007090"/>
    </source>
</evidence>
<dbReference type="GO" id="GO:0005886">
    <property type="term" value="C:plasma membrane"/>
    <property type="evidence" value="ECO:0007669"/>
    <property type="project" value="UniProtKB-SubCell"/>
</dbReference>
<dbReference type="Gene3D" id="1.10.3810.10">
    <property type="entry name" value="Biosynthetic peptidoglycan transglycosylase-like"/>
    <property type="match status" value="1"/>
</dbReference>
<comment type="similarity">
    <text evidence="2">In the C-terminal section; belongs to the transpeptidase family.</text>
</comment>
<dbReference type="InterPro" id="IPR001264">
    <property type="entry name" value="Glyco_trans_51"/>
</dbReference>
<evidence type="ECO:0000256" key="7">
    <source>
        <dbReference type="ARBA" id="ARBA00022676"/>
    </source>
</evidence>
<dbReference type="GO" id="GO:0071555">
    <property type="term" value="P:cell wall organization"/>
    <property type="evidence" value="ECO:0007669"/>
    <property type="project" value="UniProtKB-KW"/>
</dbReference>
<dbReference type="SUPFAM" id="SSF53955">
    <property type="entry name" value="Lysozyme-like"/>
    <property type="match status" value="1"/>
</dbReference>
<feature type="domain" description="Glycosyl transferase family 51" evidence="19">
    <location>
        <begin position="66"/>
        <end position="231"/>
    </location>
</feature>
<evidence type="ECO:0000256" key="3">
    <source>
        <dbReference type="ARBA" id="ARBA00007739"/>
    </source>
</evidence>
<evidence type="ECO:0000259" key="18">
    <source>
        <dbReference type="Pfam" id="PF00905"/>
    </source>
</evidence>
<evidence type="ECO:0000256" key="14">
    <source>
        <dbReference type="ARBA" id="ARBA00023316"/>
    </source>
</evidence>
<feature type="transmembrane region" description="Helical" evidence="17">
    <location>
        <begin position="7"/>
        <end position="28"/>
    </location>
</feature>
<dbReference type="EMBL" id="JAGIYQ010000006">
    <property type="protein sequence ID" value="MBP0725597.1"/>
    <property type="molecule type" value="Genomic_DNA"/>
</dbReference>
<evidence type="ECO:0000256" key="17">
    <source>
        <dbReference type="SAM" id="Phobius"/>
    </source>
</evidence>
<sequence>MKKYFGFILIIIGFIVFYFIYKNAFLAYETSKTIPKKSPPALPVVSLSQNSIFYDRNDTPFYMPGSGEYRIYVKSNDIPQVVKDIFIETEDRNFYKHKGIDIVGIARAFKVNARHSELAQGGSTITQQLARNLYLSNEKSFKRKIKEIQISLQLEKQYSKDEILEQYINTIYFANRNYGIEAASEAYFGKSIKDLSIAQTAFICSIPNNPSLYDPIRHFNNTKKRQERILGILKESGKITNQQYITAMKEKIKLTPGKKIQKFPDYYTYVDYELKQILSGEKGNFQTSKLTKAQQNKLRELKTTEDKVDYLQNQGLKVYTSLNPGVQEVAVNSVYNGTASTNTEGSAVVVDNNTHEIVALVGGRDYQPFNLNRAFQDYRQPGSTIKPLLVYAPYFDSMGGTPDSIVSTDTICIKLGNGKEHCPKNDSGKVYGNVTFRTAMKYSYNTAVLHLFQQMTPSVGFSYLDKFHFQKVVRADHNLTAALGGFTNGMSPLEMTSAYSTFGNDGNYYETGAIRKITSKDGTVLYENNPSPTRVYSHQTNEYIRSMLNSVVKEGTARNIYMRLDYIGGKTGTTNNNTNLWFVGLTSNYTIGTWIGNVKPNKPIPKAYQTPPPQIIWKNIVVDSGLR</sequence>
<dbReference type="InterPro" id="IPR001460">
    <property type="entry name" value="PCN-bd_Tpept"/>
</dbReference>
<organism evidence="20 21">
    <name type="scientific">Gottfriedia endophytica</name>
    <dbReference type="NCBI Taxonomy" id="2820819"/>
    <lineage>
        <taxon>Bacteria</taxon>
        <taxon>Bacillati</taxon>
        <taxon>Bacillota</taxon>
        <taxon>Bacilli</taxon>
        <taxon>Bacillales</taxon>
        <taxon>Bacillaceae</taxon>
        <taxon>Gottfriedia</taxon>
    </lineage>
</organism>
<keyword evidence="5" id="KW-0121">Carboxypeptidase</keyword>
<dbReference type="AlphaFoldDB" id="A0A940SGY1"/>
<accession>A0A940SGY1</accession>
<dbReference type="SUPFAM" id="SSF56601">
    <property type="entry name" value="beta-lactamase/transpeptidase-like"/>
    <property type="match status" value="1"/>
</dbReference>
<dbReference type="Gene3D" id="3.40.710.10">
    <property type="entry name" value="DD-peptidase/beta-lactamase superfamily"/>
    <property type="match status" value="1"/>
</dbReference>
<dbReference type="Pfam" id="PF00912">
    <property type="entry name" value="Transgly"/>
    <property type="match status" value="1"/>
</dbReference>
<dbReference type="GO" id="GO:0009002">
    <property type="term" value="F:serine-type D-Ala-D-Ala carboxypeptidase activity"/>
    <property type="evidence" value="ECO:0007669"/>
    <property type="project" value="UniProtKB-EC"/>
</dbReference>
<evidence type="ECO:0000313" key="20">
    <source>
        <dbReference type="EMBL" id="MBP0725597.1"/>
    </source>
</evidence>
<dbReference type="InterPro" id="IPR012338">
    <property type="entry name" value="Beta-lactam/transpept-like"/>
</dbReference>
<evidence type="ECO:0000256" key="16">
    <source>
        <dbReference type="ARBA" id="ARBA00049902"/>
    </source>
</evidence>
<keyword evidence="9" id="KW-0378">Hydrolase</keyword>
<comment type="similarity">
    <text evidence="3">In the N-terminal section; belongs to the glycosyltransferase 51 family.</text>
</comment>
<dbReference type="FunFam" id="1.10.3810.10:FF:000001">
    <property type="entry name" value="Penicillin-binding protein 1A"/>
    <property type="match status" value="1"/>
</dbReference>
<dbReference type="GO" id="GO:0008360">
    <property type="term" value="P:regulation of cell shape"/>
    <property type="evidence" value="ECO:0007669"/>
    <property type="project" value="UniProtKB-KW"/>
</dbReference>
<dbReference type="GO" id="GO:0030288">
    <property type="term" value="C:outer membrane-bounded periplasmic space"/>
    <property type="evidence" value="ECO:0007669"/>
    <property type="project" value="TreeGrafter"/>
</dbReference>
<evidence type="ECO:0000256" key="6">
    <source>
        <dbReference type="ARBA" id="ARBA00022670"/>
    </source>
</evidence>
<keyword evidence="10" id="KW-0133">Cell shape</keyword>